<organism evidence="1 2">
    <name type="scientific">Brucella tritici</name>
    <dbReference type="NCBI Taxonomy" id="94626"/>
    <lineage>
        <taxon>Bacteria</taxon>
        <taxon>Pseudomonadati</taxon>
        <taxon>Pseudomonadota</taxon>
        <taxon>Alphaproteobacteria</taxon>
        <taxon>Hyphomicrobiales</taxon>
        <taxon>Brucellaceae</taxon>
        <taxon>Brucella/Ochrobactrum group</taxon>
        <taxon>Brucella</taxon>
    </lineage>
</organism>
<accession>A0A7V7VWX7</accession>
<gene>
    <name evidence="1" type="ORF">F9K94_00995</name>
</gene>
<dbReference type="Proteomes" id="UP000460650">
    <property type="component" value="Unassembled WGS sequence"/>
</dbReference>
<name>A0A7V7VWX7_9HYPH</name>
<proteinExistence type="predicted"/>
<dbReference type="EMBL" id="WBVY01000001">
    <property type="protein sequence ID" value="KAB2658808.1"/>
    <property type="molecule type" value="Genomic_DNA"/>
</dbReference>
<evidence type="ECO:0000313" key="2">
    <source>
        <dbReference type="Proteomes" id="UP000460650"/>
    </source>
</evidence>
<comment type="caution">
    <text evidence="1">The sequence shown here is derived from an EMBL/GenBank/DDBJ whole genome shotgun (WGS) entry which is preliminary data.</text>
</comment>
<sequence length="127" mass="14381">MRLTVPLDLREYLQGDDKGKRELREPLCGDRRIAIKLPSGAVADIQARIGIAEANRAKPTSTAFNAMRYPMSIEGIAQRHYQKLLALDDQLRMIDPRFASIGFDDVWIENLTETFNGSVCRVSRQDC</sequence>
<protein>
    <submittedName>
        <fullName evidence="1">Uncharacterized protein</fullName>
    </submittedName>
</protein>
<evidence type="ECO:0000313" key="1">
    <source>
        <dbReference type="EMBL" id="KAB2658808.1"/>
    </source>
</evidence>
<dbReference type="RefSeq" id="WP_151643132.1">
    <property type="nucleotide sequence ID" value="NZ_WBVY01000001.1"/>
</dbReference>
<dbReference type="AlphaFoldDB" id="A0A7V7VWX7"/>
<reference evidence="1 2" key="1">
    <citation type="submission" date="2019-09" db="EMBL/GenBank/DDBJ databases">
        <title>Taxonomic organization of the family Brucellaceae based on a phylogenomic approach.</title>
        <authorList>
            <person name="Leclercq S."/>
            <person name="Cloeckaert A."/>
            <person name="Zygmunt M.S."/>
        </authorList>
    </citation>
    <scope>NUCLEOTIDE SEQUENCE [LARGE SCALE GENOMIC DNA]</scope>
    <source>
        <strain evidence="1 2">TA93</strain>
    </source>
</reference>